<protein>
    <submittedName>
        <fullName evidence="3 4">Uncharacterized protein LOC106177991</fullName>
    </submittedName>
</protein>
<proteinExistence type="predicted"/>
<reference evidence="3 4" key="1">
    <citation type="submission" date="2023-09" db="UniProtKB">
        <authorList>
            <consortium name="RefSeq"/>
        </authorList>
    </citation>
    <scope>IDENTIFICATION</scope>
    <source>
        <tissue evidence="3 4">Gonads</tissue>
    </source>
</reference>
<feature type="compositionally biased region" description="Polar residues" evidence="1">
    <location>
        <begin position="446"/>
        <end position="455"/>
    </location>
</feature>
<feature type="compositionally biased region" description="Basic and acidic residues" evidence="1">
    <location>
        <begin position="535"/>
        <end position="547"/>
    </location>
</feature>
<dbReference type="RefSeq" id="XP_013416419.1">
    <property type="nucleotide sequence ID" value="XM_013560965.2"/>
</dbReference>
<dbReference type="RefSeq" id="XP_013416418.1">
    <property type="nucleotide sequence ID" value="XM_013560964.2"/>
</dbReference>
<feature type="compositionally biased region" description="Polar residues" evidence="1">
    <location>
        <begin position="263"/>
        <end position="278"/>
    </location>
</feature>
<evidence type="ECO:0000313" key="5">
    <source>
        <dbReference type="RefSeq" id="XP_013416418.1"/>
    </source>
</evidence>
<dbReference type="GeneID" id="106177991"/>
<dbReference type="RefSeq" id="XP_013416421.1">
    <property type="nucleotide sequence ID" value="XM_013560967.2"/>
</dbReference>
<feature type="compositionally biased region" description="Basic and acidic residues" evidence="1">
    <location>
        <begin position="395"/>
        <end position="411"/>
    </location>
</feature>
<dbReference type="OrthoDB" id="10072401at2759"/>
<evidence type="ECO:0000313" key="7">
    <source>
        <dbReference type="RefSeq" id="XP_013416420.1"/>
    </source>
</evidence>
<feature type="compositionally biased region" description="Polar residues" evidence="1">
    <location>
        <begin position="124"/>
        <end position="134"/>
    </location>
</feature>
<dbReference type="RefSeq" id="XP_013416417.1">
    <property type="nucleotide sequence ID" value="XM_013560963.2"/>
</dbReference>
<dbReference type="AlphaFoldDB" id="A0A1S3K2C6"/>
<dbReference type="RefSeq" id="XP_013416416.1">
    <property type="nucleotide sequence ID" value="XM_013560962.2"/>
</dbReference>
<accession>A0A1S3K2C6</accession>
<evidence type="ECO:0000313" key="6">
    <source>
        <dbReference type="RefSeq" id="XP_013416419.1"/>
    </source>
</evidence>
<keyword evidence="2" id="KW-1185">Reference proteome</keyword>
<feature type="region of interest" description="Disordered" evidence="1">
    <location>
        <begin position="395"/>
        <end position="547"/>
    </location>
</feature>
<dbReference type="RefSeq" id="XP_013416420.1">
    <property type="nucleotide sequence ID" value="XM_013560966.2"/>
</dbReference>
<evidence type="ECO:0000313" key="4">
    <source>
        <dbReference type="RefSeq" id="XP_013416417.1"/>
    </source>
</evidence>
<evidence type="ECO:0000313" key="2">
    <source>
        <dbReference type="Proteomes" id="UP000085678"/>
    </source>
</evidence>
<gene>
    <name evidence="3 4 5 6 7 8" type="primary">LOC106177991</name>
</gene>
<dbReference type="KEGG" id="lak:106177991"/>
<feature type="compositionally biased region" description="Polar residues" evidence="1">
    <location>
        <begin position="43"/>
        <end position="56"/>
    </location>
</feature>
<feature type="compositionally biased region" description="Basic and acidic residues" evidence="1">
    <location>
        <begin position="495"/>
        <end position="511"/>
    </location>
</feature>
<feature type="compositionally biased region" description="Basic and acidic residues" evidence="1">
    <location>
        <begin position="419"/>
        <end position="431"/>
    </location>
</feature>
<evidence type="ECO:0000313" key="8">
    <source>
        <dbReference type="RefSeq" id="XP_013416421.1"/>
    </source>
</evidence>
<feature type="region of interest" description="Disordered" evidence="1">
    <location>
        <begin position="100"/>
        <end position="135"/>
    </location>
</feature>
<feature type="compositionally biased region" description="Polar residues" evidence="1">
    <location>
        <begin position="308"/>
        <end position="324"/>
    </location>
</feature>
<dbReference type="Proteomes" id="UP000085678">
    <property type="component" value="Unplaced"/>
</dbReference>
<feature type="region of interest" description="Disordered" evidence="1">
    <location>
        <begin position="41"/>
        <end position="77"/>
    </location>
</feature>
<organism evidence="8">
    <name type="scientific">Lingula anatina</name>
    <name type="common">Brachiopod</name>
    <name type="synonym">Lingula unguis</name>
    <dbReference type="NCBI Taxonomy" id="7574"/>
    <lineage>
        <taxon>Eukaryota</taxon>
        <taxon>Metazoa</taxon>
        <taxon>Spiralia</taxon>
        <taxon>Lophotrochozoa</taxon>
        <taxon>Brachiopoda</taxon>
        <taxon>Linguliformea</taxon>
        <taxon>Lingulata</taxon>
        <taxon>Lingulida</taxon>
        <taxon>Linguloidea</taxon>
        <taxon>Lingulidae</taxon>
        <taxon>Lingula</taxon>
    </lineage>
</organism>
<dbReference type="STRING" id="7574.A0A1S3K2C6"/>
<feature type="compositionally biased region" description="Low complexity" evidence="1">
    <location>
        <begin position="102"/>
        <end position="112"/>
    </location>
</feature>
<feature type="compositionally biased region" description="Basic residues" evidence="1">
    <location>
        <begin position="57"/>
        <end position="67"/>
    </location>
</feature>
<name>A0A1S3K2C6_LINAN</name>
<feature type="region of interest" description="Disordered" evidence="1">
    <location>
        <begin position="302"/>
        <end position="382"/>
    </location>
</feature>
<feature type="region of interest" description="Disordered" evidence="1">
    <location>
        <begin position="255"/>
        <end position="280"/>
    </location>
</feature>
<sequence>MTSYPGELGVMYQKFVTPGPDNFHHIRKLDIRLRSNIPASPAYSYTSRSITDPQPSKSHRRRSKTAPHKLSATTRSSETEYIQDIVVPLNIDHHEAKNLERSVSSNSFGSRSQVKRVPLHHTSQETLQNGQTRLHSPRETKSLPIFGERYMRSGPGSTTSEDSLTLYGASPHQRKSWNSSPQAKRLEAEQRFVAKSRMLKRTSEAQVHSHRVDRMYYMQGRALHTKHKYDVDEAELQRLRELARVRSMHYNRALRGDHYTPHTGEQTTEAVQQSSSASDLPKMTVTGKHMVAVDQTFITQDSGHELQDGSSPPNRPNSPLTSRSGGMEDAAEEGAAHESGQEGLGGENGDQAICNEQGEKSDKSEFNGTTNESAHDVDQSEVTQEEALKIENDLTEKVDVEGENAAVKEENLQDVVQEVEPKEDSQNAGEKENEEEQDSLGLENGELQQNETDNLISEELSVKNTDSEPGNKSSGEVVEANEPQSGNEESPNSEKSNKEEPGTESEARSQVEEPEDNNLNAQSQETEPDVAVTESVREKEELVSSDD</sequence>
<evidence type="ECO:0000256" key="1">
    <source>
        <dbReference type="SAM" id="MobiDB-lite"/>
    </source>
</evidence>
<evidence type="ECO:0000313" key="3">
    <source>
        <dbReference type="RefSeq" id="XP_013416416.1"/>
    </source>
</evidence>
<feature type="compositionally biased region" description="Polar residues" evidence="1">
    <location>
        <begin position="462"/>
        <end position="474"/>
    </location>
</feature>